<dbReference type="GeneID" id="87878088"/>
<keyword evidence="2" id="KW-1133">Transmembrane helix</keyword>
<feature type="region of interest" description="Disordered" evidence="1">
    <location>
        <begin position="143"/>
        <end position="162"/>
    </location>
</feature>
<dbReference type="EMBL" id="JAULSX010000001">
    <property type="protein sequence ID" value="KAK3498829.1"/>
    <property type="molecule type" value="Genomic_DNA"/>
</dbReference>
<reference evidence="3 4" key="1">
    <citation type="journal article" date="2023" name="Mol. Phylogenet. Evol.">
        <title>Genome-scale phylogeny and comparative genomics of the fungal order Sordariales.</title>
        <authorList>
            <person name="Hensen N."/>
            <person name="Bonometti L."/>
            <person name="Westerberg I."/>
            <person name="Brannstrom I.O."/>
            <person name="Guillou S."/>
            <person name="Cros-Aarteil S."/>
            <person name="Calhoun S."/>
            <person name="Haridas S."/>
            <person name="Kuo A."/>
            <person name="Mondo S."/>
            <person name="Pangilinan J."/>
            <person name="Riley R."/>
            <person name="LaButti K."/>
            <person name="Andreopoulos B."/>
            <person name="Lipzen A."/>
            <person name="Chen C."/>
            <person name="Yan M."/>
            <person name="Daum C."/>
            <person name="Ng V."/>
            <person name="Clum A."/>
            <person name="Steindorff A."/>
            <person name="Ohm R.A."/>
            <person name="Martin F."/>
            <person name="Silar P."/>
            <person name="Natvig D.O."/>
            <person name="Lalanne C."/>
            <person name="Gautier V."/>
            <person name="Ament-Velasquez S.L."/>
            <person name="Kruys A."/>
            <person name="Hutchinson M.I."/>
            <person name="Powell A.J."/>
            <person name="Barry K."/>
            <person name="Miller A.N."/>
            <person name="Grigoriev I.V."/>
            <person name="Debuchy R."/>
            <person name="Gladieux P."/>
            <person name="Hiltunen Thoren M."/>
            <person name="Johannesson H."/>
        </authorList>
    </citation>
    <scope>NUCLEOTIDE SEQUENCE [LARGE SCALE GENOMIC DNA]</scope>
    <source>
        <strain evidence="3 4">FGSC 10403</strain>
    </source>
</reference>
<comment type="caution">
    <text evidence="3">The sequence shown here is derived from an EMBL/GenBank/DDBJ whole genome shotgun (WGS) entry which is preliminary data.</text>
</comment>
<feature type="transmembrane region" description="Helical" evidence="2">
    <location>
        <begin position="121"/>
        <end position="140"/>
    </location>
</feature>
<feature type="compositionally biased region" description="Basic residues" evidence="1">
    <location>
        <begin position="144"/>
        <end position="156"/>
    </location>
</feature>
<protein>
    <submittedName>
        <fullName evidence="3">Uncharacterized protein</fullName>
    </submittedName>
</protein>
<proteinExistence type="predicted"/>
<keyword evidence="2" id="KW-0812">Transmembrane</keyword>
<evidence type="ECO:0000313" key="3">
    <source>
        <dbReference type="EMBL" id="KAK3498829.1"/>
    </source>
</evidence>
<keyword evidence="2" id="KW-0472">Membrane</keyword>
<evidence type="ECO:0000313" key="4">
    <source>
        <dbReference type="Proteomes" id="UP001285908"/>
    </source>
</evidence>
<sequence length="386" mass="43194">MPSAVKDDENRIVFNCNTCTEIAADKHVLAVFGNNLVIQLSRQAVNFILAFAMPYRKQAKRFHRFVRRWAWAQLRHNNFCGYRGRIGRDFKSSTVGGRDRDKFDIPENLGTTTMPPDVDRLLLLFPIILIVLVVLARTLSQRPGRQRKRRRGGRRKRGEEGLVAAAAAAAAAAGREEGAEGSGEEIARDRGEEELAAAGRGSLLYQVPSPKQRGLAGGHGLQANQRCDRQITMAHAQPVGVISLHRDWRTPNLFPGQRSTRSLGRVPMARGHKDKTAFIAPNDQYWNLRMPQGMTGSIYGLCARRSFQLQCLPYMSSEGKERGMVCLKRRDLCGTSWMANPGNDNISRRACGADCRSVVENSVLDNGFSDWEREITEVHIPHKSRC</sequence>
<dbReference type="Proteomes" id="UP001285908">
    <property type="component" value="Unassembled WGS sequence"/>
</dbReference>
<evidence type="ECO:0000256" key="2">
    <source>
        <dbReference type="SAM" id="Phobius"/>
    </source>
</evidence>
<evidence type="ECO:0000256" key="1">
    <source>
        <dbReference type="SAM" id="MobiDB-lite"/>
    </source>
</evidence>
<keyword evidence="4" id="KW-1185">Reference proteome</keyword>
<gene>
    <name evidence="3" type="ORF">B0T23DRAFT_433772</name>
</gene>
<dbReference type="RefSeq" id="XP_062696462.1">
    <property type="nucleotide sequence ID" value="XM_062840466.1"/>
</dbReference>
<organism evidence="3 4">
    <name type="scientific">Neurospora hispaniola</name>
    <dbReference type="NCBI Taxonomy" id="588809"/>
    <lineage>
        <taxon>Eukaryota</taxon>
        <taxon>Fungi</taxon>
        <taxon>Dikarya</taxon>
        <taxon>Ascomycota</taxon>
        <taxon>Pezizomycotina</taxon>
        <taxon>Sordariomycetes</taxon>
        <taxon>Sordariomycetidae</taxon>
        <taxon>Sordariales</taxon>
        <taxon>Sordariaceae</taxon>
        <taxon>Neurospora</taxon>
    </lineage>
</organism>
<accession>A0AAJ0IEM0</accession>
<dbReference type="AlphaFoldDB" id="A0AAJ0IEM0"/>
<name>A0AAJ0IEM0_9PEZI</name>